<dbReference type="AlphaFoldDB" id="A0A9N9A9J2"/>
<dbReference type="Gene3D" id="3.40.50.12230">
    <property type="match status" value="2"/>
</dbReference>
<dbReference type="OrthoDB" id="10268103at2759"/>
<dbReference type="EC" id="2.1.2.9" evidence="2"/>
<dbReference type="PANTHER" id="PTHR11138:SF5">
    <property type="entry name" value="METHIONYL-TRNA FORMYLTRANSFERASE, MITOCHONDRIAL"/>
    <property type="match status" value="1"/>
</dbReference>
<dbReference type="SUPFAM" id="SSF53328">
    <property type="entry name" value="Formyltransferase"/>
    <property type="match status" value="1"/>
</dbReference>
<accession>A0A9N9A9J2</accession>
<dbReference type="Pfam" id="PF00551">
    <property type="entry name" value="Formyl_trans_N"/>
    <property type="match status" value="1"/>
</dbReference>
<keyword evidence="4" id="KW-0648">Protein biosynthesis</keyword>
<name>A0A9N9A9J2_9GLOM</name>
<evidence type="ECO:0000259" key="5">
    <source>
        <dbReference type="Pfam" id="PF00551"/>
    </source>
</evidence>
<evidence type="ECO:0000313" key="7">
    <source>
        <dbReference type="EMBL" id="CAG8524060.1"/>
    </source>
</evidence>
<feature type="domain" description="Formyl transferase C-terminal" evidence="6">
    <location>
        <begin position="231"/>
        <end position="302"/>
    </location>
</feature>
<dbReference type="PANTHER" id="PTHR11138">
    <property type="entry name" value="METHIONYL-TRNA FORMYLTRANSFERASE"/>
    <property type="match status" value="1"/>
</dbReference>
<evidence type="ECO:0000256" key="1">
    <source>
        <dbReference type="ARBA" id="ARBA00010699"/>
    </source>
</evidence>
<proteinExistence type="inferred from homology"/>
<evidence type="ECO:0000256" key="3">
    <source>
        <dbReference type="ARBA" id="ARBA00022679"/>
    </source>
</evidence>
<evidence type="ECO:0000256" key="2">
    <source>
        <dbReference type="ARBA" id="ARBA00012261"/>
    </source>
</evidence>
<evidence type="ECO:0000259" key="6">
    <source>
        <dbReference type="Pfam" id="PF02911"/>
    </source>
</evidence>
<organism evidence="7 8">
    <name type="scientific">Diversispora eburnea</name>
    <dbReference type="NCBI Taxonomy" id="1213867"/>
    <lineage>
        <taxon>Eukaryota</taxon>
        <taxon>Fungi</taxon>
        <taxon>Fungi incertae sedis</taxon>
        <taxon>Mucoromycota</taxon>
        <taxon>Glomeromycotina</taxon>
        <taxon>Glomeromycetes</taxon>
        <taxon>Diversisporales</taxon>
        <taxon>Diversisporaceae</taxon>
        <taxon>Diversispora</taxon>
    </lineage>
</organism>
<evidence type="ECO:0000313" key="8">
    <source>
        <dbReference type="Proteomes" id="UP000789706"/>
    </source>
</evidence>
<dbReference type="GO" id="GO:0005739">
    <property type="term" value="C:mitochondrion"/>
    <property type="evidence" value="ECO:0007669"/>
    <property type="project" value="TreeGrafter"/>
</dbReference>
<dbReference type="InterPro" id="IPR041711">
    <property type="entry name" value="Met-tRNA-FMT_N"/>
</dbReference>
<dbReference type="GO" id="GO:0004479">
    <property type="term" value="F:methionyl-tRNA formyltransferase activity"/>
    <property type="evidence" value="ECO:0007669"/>
    <property type="project" value="UniProtKB-EC"/>
</dbReference>
<sequence>MFSKRIFSFQTKSTKLKLIKSIHYNFYCNNNNHHPLNALNNDYKVKYFSQSSTPTSKSISPPPYRILFFGSDDYSIESLLALVEEKFVIPPDQMTGRGLKNLKQSPIKLIAENKELVPKPSDDLSSNFDIGVVVSFGYFLPSKVIESFTKGTINIHPSLLPKYRGASPIQYTILNGDEKTGITIQELHKKIFDAGKVLRKVVVPVPPYITYSLLESMLAREDESKIILAPKISKDMSFIKWNHISVKQLDQLHRAISHQYPLRTFFDGKQIQLHQLSLPNSLKDQKLGNKDILNINEELLEIELIECKSVKMEVLCI</sequence>
<protein>
    <recommendedName>
        <fullName evidence="2">methionyl-tRNA formyltransferase</fullName>
        <ecNumber evidence="2">2.1.2.9</ecNumber>
    </recommendedName>
</protein>
<dbReference type="CDD" id="cd08646">
    <property type="entry name" value="FMT_core_Met-tRNA-FMT_N"/>
    <property type="match status" value="1"/>
</dbReference>
<reference evidence="7" key="1">
    <citation type="submission" date="2021-06" db="EMBL/GenBank/DDBJ databases">
        <authorList>
            <person name="Kallberg Y."/>
            <person name="Tangrot J."/>
            <person name="Rosling A."/>
        </authorList>
    </citation>
    <scope>NUCLEOTIDE SEQUENCE</scope>
    <source>
        <strain evidence="7">AZ414A</strain>
    </source>
</reference>
<dbReference type="Pfam" id="PF02911">
    <property type="entry name" value="Formyl_trans_C"/>
    <property type="match status" value="1"/>
</dbReference>
<keyword evidence="8" id="KW-1185">Reference proteome</keyword>
<evidence type="ECO:0000256" key="4">
    <source>
        <dbReference type="ARBA" id="ARBA00022917"/>
    </source>
</evidence>
<dbReference type="InterPro" id="IPR036477">
    <property type="entry name" value="Formyl_transf_N_sf"/>
</dbReference>
<gene>
    <name evidence="7" type="ORF">DEBURN_LOCUS5810</name>
</gene>
<dbReference type="InterPro" id="IPR005793">
    <property type="entry name" value="Formyl_trans_C"/>
</dbReference>
<comment type="caution">
    <text evidence="7">The sequence shown here is derived from an EMBL/GenBank/DDBJ whole genome shotgun (WGS) entry which is preliminary data.</text>
</comment>
<comment type="similarity">
    <text evidence="1">Belongs to the Fmt family.</text>
</comment>
<keyword evidence="3" id="KW-0808">Transferase</keyword>
<dbReference type="EMBL" id="CAJVPK010000542">
    <property type="protein sequence ID" value="CAG8524060.1"/>
    <property type="molecule type" value="Genomic_DNA"/>
</dbReference>
<dbReference type="Proteomes" id="UP000789706">
    <property type="component" value="Unassembled WGS sequence"/>
</dbReference>
<dbReference type="InterPro" id="IPR002376">
    <property type="entry name" value="Formyl_transf_N"/>
</dbReference>
<feature type="domain" description="Formyl transferase N-terminal" evidence="5">
    <location>
        <begin position="91"/>
        <end position="223"/>
    </location>
</feature>